<gene>
    <name evidence="1" type="ORF">GSOID_T00028677001</name>
</gene>
<name>E4YL31_OIKDI</name>
<proteinExistence type="predicted"/>
<dbReference type="Proteomes" id="UP000011014">
    <property type="component" value="Unassembled WGS sequence"/>
</dbReference>
<protein>
    <submittedName>
        <fullName evidence="1">Uncharacterized protein</fullName>
    </submittedName>
</protein>
<dbReference type="AlphaFoldDB" id="E4YL31"/>
<accession>E4YL31</accession>
<dbReference type="EMBL" id="FN654736">
    <property type="protein sequence ID" value="CBY36192.1"/>
    <property type="molecule type" value="Genomic_DNA"/>
</dbReference>
<evidence type="ECO:0000313" key="1">
    <source>
        <dbReference type="EMBL" id="CBY36192.1"/>
    </source>
</evidence>
<reference evidence="1" key="1">
    <citation type="journal article" date="2010" name="Science">
        <title>Plasticity of animal genome architecture unmasked by rapid evolution of a pelagic tunicate.</title>
        <authorList>
            <person name="Denoeud F."/>
            <person name="Henriet S."/>
            <person name="Mungpakdee S."/>
            <person name="Aury J.M."/>
            <person name="Da Silva C."/>
            <person name="Brinkmann H."/>
            <person name="Mikhaleva J."/>
            <person name="Olsen L.C."/>
            <person name="Jubin C."/>
            <person name="Canestro C."/>
            <person name="Bouquet J.M."/>
            <person name="Danks G."/>
            <person name="Poulain J."/>
            <person name="Campsteijn C."/>
            <person name="Adamski M."/>
            <person name="Cross I."/>
            <person name="Yadetie F."/>
            <person name="Muffato M."/>
            <person name="Louis A."/>
            <person name="Butcher S."/>
            <person name="Tsagkogeorga G."/>
            <person name="Konrad A."/>
            <person name="Singh S."/>
            <person name="Jensen M.F."/>
            <person name="Cong E.H."/>
            <person name="Eikeseth-Otteraa H."/>
            <person name="Noel B."/>
            <person name="Anthouard V."/>
            <person name="Porcel B.M."/>
            <person name="Kachouri-Lafond R."/>
            <person name="Nishino A."/>
            <person name="Ugolini M."/>
            <person name="Chourrout P."/>
            <person name="Nishida H."/>
            <person name="Aasland R."/>
            <person name="Huzurbazar S."/>
            <person name="Westhof E."/>
            <person name="Delsuc F."/>
            <person name="Lehrach H."/>
            <person name="Reinhardt R."/>
            <person name="Weissenbach J."/>
            <person name="Roy S.W."/>
            <person name="Artiguenave F."/>
            <person name="Postlethwait J.H."/>
            <person name="Manak J.R."/>
            <person name="Thompson E.M."/>
            <person name="Jaillon O."/>
            <person name="Du Pasquier L."/>
            <person name="Boudinot P."/>
            <person name="Liberles D.A."/>
            <person name="Volff J.N."/>
            <person name="Philippe H."/>
            <person name="Lenhard B."/>
            <person name="Roest Crollius H."/>
            <person name="Wincker P."/>
            <person name="Chourrout D."/>
        </authorList>
    </citation>
    <scope>NUCLEOTIDE SEQUENCE [LARGE SCALE GENOMIC DNA]</scope>
</reference>
<organism evidence="1">
    <name type="scientific">Oikopleura dioica</name>
    <name type="common">Tunicate</name>
    <dbReference type="NCBI Taxonomy" id="34765"/>
    <lineage>
        <taxon>Eukaryota</taxon>
        <taxon>Metazoa</taxon>
        <taxon>Chordata</taxon>
        <taxon>Tunicata</taxon>
        <taxon>Appendicularia</taxon>
        <taxon>Copelata</taxon>
        <taxon>Oikopleuridae</taxon>
        <taxon>Oikopleura</taxon>
    </lineage>
</organism>
<sequence length="344" mass="41061">MAELSELDRILNLPDLALEQLWNLMDDEKDQTLKFLIAIFRSDDYEYTEEDNNCENDEDLSYNSTKFQRFINPDTAYARIKLNEDLTSWFMRCALNPGYQSSDLLAHMPKLLVEYVTYIRDYDVLSDRFEEQLLKIIPDHDPRDCTECDKKQKKCHEFMHIIQPFFHEIRRIIEPDENIDDGARRFEDEVGDTFENILWCCPGYFDSVAVAFLKFFRKKIELSDSFESREFWLGSFEEAMYSLRYNVKIAKKNVSKNTWVENNKDPKKIVFKPWTAEETKMFEEIEDVRLKIAKLPPRRHYIASEGSVQWLIEEKQDVIAMTGKLKEHHDIEKTRRNRTKSSCY</sequence>